<protein>
    <recommendedName>
        <fullName evidence="4">Soluble cytochrome b562</fullName>
    </recommendedName>
</protein>
<proteinExistence type="predicted"/>
<dbReference type="EMBL" id="JACHXP010000006">
    <property type="protein sequence ID" value="MBB3190441.1"/>
    <property type="molecule type" value="Genomic_DNA"/>
</dbReference>
<dbReference type="Proteomes" id="UP000547614">
    <property type="component" value="Unassembled WGS sequence"/>
</dbReference>
<comment type="caution">
    <text evidence="2">The sequence shown here is derived from an EMBL/GenBank/DDBJ whole genome shotgun (WGS) entry which is preliminary data.</text>
</comment>
<keyword evidence="1" id="KW-0732">Signal</keyword>
<dbReference type="Pfam" id="PF20531">
    <property type="entry name" value="DUF6746"/>
    <property type="match status" value="1"/>
</dbReference>
<dbReference type="RefSeq" id="WP_183325171.1">
    <property type="nucleotide sequence ID" value="NZ_JACHXP010000006.1"/>
</dbReference>
<sequence length="124" mass="13671">MKTLLFVILATGLLATTAQAEEQESPALIEGQSAETLAEAVSHLSDYNSRLSALLSQPELRDEDLAIIHDLTYTLENALSRIDKEVDAMTASVEEVQQGAQSDDRARVREHGQAYLESIRFLVK</sequence>
<feature type="signal peptide" evidence="1">
    <location>
        <begin position="1"/>
        <end position="20"/>
    </location>
</feature>
<dbReference type="AlphaFoldDB" id="A0A839V5K8"/>
<evidence type="ECO:0000313" key="2">
    <source>
        <dbReference type="EMBL" id="MBB3190441.1"/>
    </source>
</evidence>
<accession>A0A839V5K8</accession>
<dbReference type="InterPro" id="IPR046634">
    <property type="entry name" value="DUF6746"/>
</dbReference>
<evidence type="ECO:0008006" key="4">
    <source>
        <dbReference type="Google" id="ProtNLM"/>
    </source>
</evidence>
<reference evidence="2 3" key="1">
    <citation type="submission" date="2020-08" db="EMBL/GenBank/DDBJ databases">
        <title>Genomic Encyclopedia of Type Strains, Phase III (KMG-III): the genomes of soil and plant-associated and newly described type strains.</title>
        <authorList>
            <person name="Whitman W."/>
        </authorList>
    </citation>
    <scope>NUCLEOTIDE SEQUENCE [LARGE SCALE GENOMIC DNA]</scope>
    <source>
        <strain evidence="2 3">CECT 7282</strain>
    </source>
</reference>
<organism evidence="2 3">
    <name type="scientific">Halomonas cerina</name>
    <dbReference type="NCBI Taxonomy" id="447424"/>
    <lineage>
        <taxon>Bacteria</taxon>
        <taxon>Pseudomonadati</taxon>
        <taxon>Pseudomonadota</taxon>
        <taxon>Gammaproteobacteria</taxon>
        <taxon>Oceanospirillales</taxon>
        <taxon>Halomonadaceae</taxon>
        <taxon>Halomonas</taxon>
    </lineage>
</organism>
<feature type="chain" id="PRO_5032734089" description="Soluble cytochrome b562" evidence="1">
    <location>
        <begin position="21"/>
        <end position="124"/>
    </location>
</feature>
<evidence type="ECO:0000256" key="1">
    <source>
        <dbReference type="SAM" id="SignalP"/>
    </source>
</evidence>
<name>A0A839V5K8_9GAMM</name>
<keyword evidence="3" id="KW-1185">Reference proteome</keyword>
<gene>
    <name evidence="2" type="ORF">FHR94_001674</name>
</gene>
<evidence type="ECO:0000313" key="3">
    <source>
        <dbReference type="Proteomes" id="UP000547614"/>
    </source>
</evidence>